<feature type="domain" description="PrcB C-terminal" evidence="1">
    <location>
        <begin position="82"/>
        <end position="140"/>
    </location>
</feature>
<keyword evidence="3" id="KW-1185">Reference proteome</keyword>
<accession>A0ABN6MVG5</accession>
<sequence length="163" mass="16617">MRWARLAAGGFALALLLGAEGDCGDRRVPVAAVRGGSQCPGAGKGPSATLVTSPEAWREVFPSPLLDGEAPAPPVDFGKDAVIVVAMGERPTGGWAVELARNEAAVKDGVVLVQVSFRGPAKDALVTQALTRPCLAVKVPRDGIRAVKVADEKGAIVASAGAR</sequence>
<gene>
    <name evidence="2" type="ORF">AMOR_27900</name>
</gene>
<dbReference type="EMBL" id="AP025591">
    <property type="protein sequence ID" value="BDG03794.1"/>
    <property type="molecule type" value="Genomic_DNA"/>
</dbReference>
<evidence type="ECO:0000313" key="3">
    <source>
        <dbReference type="Proteomes" id="UP001162891"/>
    </source>
</evidence>
<dbReference type="InterPro" id="IPR025748">
    <property type="entry name" value="PrcB_C_dom"/>
</dbReference>
<name>A0ABN6MVG5_9BACT</name>
<protein>
    <recommendedName>
        <fullName evidence="1">PrcB C-terminal domain-containing protein</fullName>
    </recommendedName>
</protein>
<organism evidence="2 3">
    <name type="scientific">Anaeromyxobacter oryzae</name>
    <dbReference type="NCBI Taxonomy" id="2918170"/>
    <lineage>
        <taxon>Bacteria</taxon>
        <taxon>Pseudomonadati</taxon>
        <taxon>Myxococcota</taxon>
        <taxon>Myxococcia</taxon>
        <taxon>Myxococcales</taxon>
        <taxon>Cystobacterineae</taxon>
        <taxon>Anaeromyxobacteraceae</taxon>
        <taxon>Anaeromyxobacter</taxon>
    </lineage>
</organism>
<evidence type="ECO:0000259" key="1">
    <source>
        <dbReference type="Pfam" id="PF14343"/>
    </source>
</evidence>
<proteinExistence type="predicted"/>
<dbReference type="Proteomes" id="UP001162891">
    <property type="component" value="Chromosome"/>
</dbReference>
<dbReference type="RefSeq" id="WP_248362164.1">
    <property type="nucleotide sequence ID" value="NZ_AP025591.1"/>
</dbReference>
<reference evidence="3" key="1">
    <citation type="journal article" date="2022" name="Int. J. Syst. Evol. Microbiol.">
        <title>Anaeromyxobacter oryzae sp. nov., Anaeromyxobacter diazotrophicus sp. nov. and Anaeromyxobacter paludicola sp. nov., isolated from paddy soils.</title>
        <authorList>
            <person name="Itoh H."/>
            <person name="Xu Z."/>
            <person name="Mise K."/>
            <person name="Masuda Y."/>
            <person name="Ushijima N."/>
            <person name="Hayakawa C."/>
            <person name="Shiratori Y."/>
            <person name="Senoo K."/>
        </authorList>
    </citation>
    <scope>NUCLEOTIDE SEQUENCE [LARGE SCALE GENOMIC DNA]</scope>
    <source>
        <strain evidence="3">Red232</strain>
    </source>
</reference>
<evidence type="ECO:0000313" key="2">
    <source>
        <dbReference type="EMBL" id="BDG03794.1"/>
    </source>
</evidence>
<dbReference type="Pfam" id="PF14343">
    <property type="entry name" value="PrcB_C"/>
    <property type="match status" value="1"/>
</dbReference>